<dbReference type="InterPro" id="IPR010730">
    <property type="entry name" value="HET"/>
</dbReference>
<evidence type="ECO:0000313" key="4">
    <source>
        <dbReference type="Proteomes" id="UP001152300"/>
    </source>
</evidence>
<accession>A0A9X0DDZ9</accession>
<feature type="domain" description="Heterokaryon incompatibility" evidence="2">
    <location>
        <begin position="324"/>
        <end position="473"/>
    </location>
</feature>
<comment type="caution">
    <text evidence="3">The sequence shown here is derived from an EMBL/GenBank/DDBJ whole genome shotgun (WGS) entry which is preliminary data.</text>
</comment>
<name>A0A9X0DDZ9_9HELO</name>
<evidence type="ECO:0000313" key="3">
    <source>
        <dbReference type="EMBL" id="KAJ8059284.1"/>
    </source>
</evidence>
<protein>
    <recommendedName>
        <fullName evidence="2">Heterokaryon incompatibility domain-containing protein</fullName>
    </recommendedName>
</protein>
<evidence type="ECO:0000256" key="1">
    <source>
        <dbReference type="SAM" id="MobiDB-lite"/>
    </source>
</evidence>
<gene>
    <name evidence="3" type="ORF">OCU04_012249</name>
</gene>
<feature type="region of interest" description="Disordered" evidence="1">
    <location>
        <begin position="1"/>
        <end position="87"/>
    </location>
</feature>
<feature type="compositionally biased region" description="Polar residues" evidence="1">
    <location>
        <begin position="72"/>
        <end position="82"/>
    </location>
</feature>
<organism evidence="3 4">
    <name type="scientific">Sclerotinia nivalis</name>
    <dbReference type="NCBI Taxonomy" id="352851"/>
    <lineage>
        <taxon>Eukaryota</taxon>
        <taxon>Fungi</taxon>
        <taxon>Dikarya</taxon>
        <taxon>Ascomycota</taxon>
        <taxon>Pezizomycotina</taxon>
        <taxon>Leotiomycetes</taxon>
        <taxon>Helotiales</taxon>
        <taxon>Sclerotiniaceae</taxon>
        <taxon>Sclerotinia</taxon>
    </lineage>
</organism>
<dbReference type="PANTHER" id="PTHR33112">
    <property type="entry name" value="DOMAIN PROTEIN, PUTATIVE-RELATED"/>
    <property type="match status" value="1"/>
</dbReference>
<keyword evidence="4" id="KW-1185">Reference proteome</keyword>
<reference evidence="3" key="1">
    <citation type="submission" date="2022-11" db="EMBL/GenBank/DDBJ databases">
        <title>Genome Resource of Sclerotinia nivalis Strain SnTB1, a Plant Pathogen Isolated from American Ginseng.</title>
        <authorList>
            <person name="Fan S."/>
        </authorList>
    </citation>
    <scope>NUCLEOTIDE SEQUENCE</scope>
    <source>
        <strain evidence="3">SnTB1</strain>
    </source>
</reference>
<dbReference type="EMBL" id="JAPEIS010000015">
    <property type="protein sequence ID" value="KAJ8059284.1"/>
    <property type="molecule type" value="Genomic_DNA"/>
</dbReference>
<dbReference type="Pfam" id="PF06985">
    <property type="entry name" value="HET"/>
    <property type="match status" value="1"/>
</dbReference>
<feature type="compositionally biased region" description="Basic and acidic residues" evidence="1">
    <location>
        <begin position="1"/>
        <end position="13"/>
    </location>
</feature>
<dbReference type="AlphaFoldDB" id="A0A9X0DDZ9"/>
<evidence type="ECO:0000259" key="2">
    <source>
        <dbReference type="Pfam" id="PF06985"/>
    </source>
</evidence>
<sequence length="762" mass="87733">MDHLGHEIAKDDLSSSAPRETCNEADDESTAAEIAAEAKMNNSKFQGVEDDGWSSNGRETRSDDGTEDDGSNSKNVETSINDGNEDDLDEFFDYDLDQSFDHVLDNLPSSSTMPLSKLCGCCQKLVDELGRLEWIEKARDCTEFEMRIPHVQDPLALLQSAKDGCALCALFLGVDYEKSRNADISRYIGTWKDRFGETTFPNAWAKLWCIGAEKDSPKYIDLIYTDHPQGQEYRFIARALISLQLKLRRSPKIYNMAVENLDRNSNTSQSLPLVKEWLNVCKRLHPKCINSQRQGFVPTRLIDVHGSNPRLRLSSSFKGDCVQYATLSHCWGSPEKEILKLTRSTLDNHLSEIKTGELPKTFRDAIEICKTLDIRYIWIDSLCIIQGDEEDWTKESATMANVYGGCLLNIAASSAKDSKQGCFFERKYLPRFHFSLKHLNNTNVEYDCIPVANHPLHNIDLCPLETRGWTLQERLLSPRTVHFTRDEVFWECHSKFVSETSPFRSNKELMWRKEPLSIKNWTNIINHYSRRHLTYEKDRLVALAGIAETIWYQTKDEYCAGIWCGNLRELCWYSYISHGRFLPKRAPTWSWASISVPFMTMGKSEVGRITVSKVLKLERPRSDNSFGDMPNAVLWLSCPPLLVAKLSQSQCLTMQNGFTINDYVRGSYASQIMDGIVDAETYVYILRLMNRGGLILRRTENSQDEYERIGAWRYRKREGSYRDKTNDLKRLYNDRTNHAEESAYVPRERHKFDNERHVITLV</sequence>
<dbReference type="OrthoDB" id="5125733at2759"/>
<proteinExistence type="predicted"/>
<dbReference type="PANTHER" id="PTHR33112:SF15">
    <property type="entry name" value="HETEROKARYON INCOMPATIBILITY DOMAIN-CONTAINING PROTEIN"/>
    <property type="match status" value="1"/>
</dbReference>
<dbReference type="Proteomes" id="UP001152300">
    <property type="component" value="Unassembled WGS sequence"/>
</dbReference>